<organism evidence="1 2">
    <name type="scientific">Clohesyomyces aquaticus</name>
    <dbReference type="NCBI Taxonomy" id="1231657"/>
    <lineage>
        <taxon>Eukaryota</taxon>
        <taxon>Fungi</taxon>
        <taxon>Dikarya</taxon>
        <taxon>Ascomycota</taxon>
        <taxon>Pezizomycotina</taxon>
        <taxon>Dothideomycetes</taxon>
        <taxon>Pleosporomycetidae</taxon>
        <taxon>Pleosporales</taxon>
        <taxon>Lindgomycetaceae</taxon>
        <taxon>Clohesyomyces</taxon>
    </lineage>
</organism>
<sequence length="160" mass="18438">MRYGETSKFFADTWNYYALLSEAIVWVFWPQCGPNVAGLFGHWHETIAIAERNYPRRDPELVRQSEDLIRDFPLRTHDWVGGVAMLQKPGETICVPPFCPTMRIHTRTTTTVSYQIRTYDKILDLLCGFGISLEFHNLLSWSTFELADNVHICLAAILKG</sequence>
<keyword evidence="2" id="KW-1185">Reference proteome</keyword>
<protein>
    <submittedName>
        <fullName evidence="1">Uncharacterized protein</fullName>
    </submittedName>
</protein>
<name>A0A1Y2A926_9PLEO</name>
<evidence type="ECO:0000313" key="1">
    <source>
        <dbReference type="EMBL" id="ORY18817.1"/>
    </source>
</evidence>
<dbReference type="Proteomes" id="UP000193144">
    <property type="component" value="Unassembled WGS sequence"/>
</dbReference>
<evidence type="ECO:0000313" key="2">
    <source>
        <dbReference type="Proteomes" id="UP000193144"/>
    </source>
</evidence>
<comment type="caution">
    <text evidence="1">The sequence shown here is derived from an EMBL/GenBank/DDBJ whole genome shotgun (WGS) entry which is preliminary data.</text>
</comment>
<proteinExistence type="predicted"/>
<accession>A0A1Y2A926</accession>
<gene>
    <name evidence="1" type="ORF">BCR34DRAFT_295081</name>
</gene>
<reference evidence="1 2" key="1">
    <citation type="submission" date="2016-07" db="EMBL/GenBank/DDBJ databases">
        <title>Pervasive Adenine N6-methylation of Active Genes in Fungi.</title>
        <authorList>
            <consortium name="DOE Joint Genome Institute"/>
            <person name="Mondo S.J."/>
            <person name="Dannebaum R.O."/>
            <person name="Kuo R.C."/>
            <person name="Labutti K."/>
            <person name="Haridas S."/>
            <person name="Kuo A."/>
            <person name="Salamov A."/>
            <person name="Ahrendt S.R."/>
            <person name="Lipzen A."/>
            <person name="Sullivan W."/>
            <person name="Andreopoulos W.B."/>
            <person name="Clum A."/>
            <person name="Lindquist E."/>
            <person name="Daum C."/>
            <person name="Ramamoorthy G.K."/>
            <person name="Gryganskyi A."/>
            <person name="Culley D."/>
            <person name="Magnuson J.K."/>
            <person name="James T.Y."/>
            <person name="O'Malley M.A."/>
            <person name="Stajich J.E."/>
            <person name="Spatafora J.W."/>
            <person name="Visel A."/>
            <person name="Grigoriev I.V."/>
        </authorList>
    </citation>
    <scope>NUCLEOTIDE SEQUENCE [LARGE SCALE GENOMIC DNA]</scope>
    <source>
        <strain evidence="1 2">CBS 115471</strain>
    </source>
</reference>
<dbReference type="AlphaFoldDB" id="A0A1Y2A926"/>
<dbReference type="EMBL" id="MCFA01000005">
    <property type="protein sequence ID" value="ORY18817.1"/>
    <property type="molecule type" value="Genomic_DNA"/>
</dbReference>